<feature type="compositionally biased region" description="Acidic residues" evidence="5">
    <location>
        <begin position="603"/>
        <end position="644"/>
    </location>
</feature>
<evidence type="ECO:0000256" key="2">
    <source>
        <dbReference type="ARBA" id="ARBA00023242"/>
    </source>
</evidence>
<evidence type="ECO:0000256" key="4">
    <source>
        <dbReference type="PROSITE-ProRule" id="PRU00221"/>
    </source>
</evidence>
<dbReference type="InterPro" id="IPR052414">
    <property type="entry name" value="U3_snoRNA-assoc_WDR"/>
</dbReference>
<dbReference type="SUPFAM" id="SSF50978">
    <property type="entry name" value="WD40 repeat-like"/>
    <property type="match status" value="1"/>
</dbReference>
<dbReference type="OrthoDB" id="6351484at2759"/>
<protein>
    <submittedName>
        <fullName evidence="8">WD repeat domain 43 [Oreochromis niloticus]</fullName>
    </submittedName>
</protein>
<dbReference type="PANTHER" id="PTHR44267">
    <property type="entry name" value="WD REPEAT-CONTAINING PROTEIN 43"/>
    <property type="match status" value="1"/>
</dbReference>
<dbReference type="Pfam" id="PF12894">
    <property type="entry name" value="ANAPC4_WD40"/>
    <property type="match status" value="1"/>
</dbReference>
<dbReference type="InterPro" id="IPR007148">
    <property type="entry name" value="SSU_processome_Utp12"/>
</dbReference>
<evidence type="ECO:0000313" key="8">
    <source>
        <dbReference type="EMBL" id="CDW18292.1"/>
    </source>
</evidence>
<keyword evidence="4" id="KW-0853">WD repeat</keyword>
<dbReference type="SMART" id="SM00320">
    <property type="entry name" value="WD40"/>
    <property type="match status" value="2"/>
</dbReference>
<evidence type="ECO:0000256" key="3">
    <source>
        <dbReference type="ARBA" id="ARBA00038335"/>
    </source>
</evidence>
<dbReference type="InterPro" id="IPR036322">
    <property type="entry name" value="WD40_repeat_dom_sf"/>
</dbReference>
<comment type="subcellular location">
    <subcellularLocation>
        <location evidence="1">Nucleus</location>
    </subcellularLocation>
</comment>
<organism evidence="8">
    <name type="scientific">Lepeophtheirus salmonis</name>
    <name type="common">Salmon louse</name>
    <name type="synonym">Caligus salmonis</name>
    <dbReference type="NCBI Taxonomy" id="72036"/>
    <lineage>
        <taxon>Eukaryota</taxon>
        <taxon>Metazoa</taxon>
        <taxon>Ecdysozoa</taxon>
        <taxon>Arthropoda</taxon>
        <taxon>Crustacea</taxon>
        <taxon>Multicrustacea</taxon>
        <taxon>Hexanauplia</taxon>
        <taxon>Copepoda</taxon>
        <taxon>Siphonostomatoida</taxon>
        <taxon>Caligidae</taxon>
        <taxon>Lepeophtheirus</taxon>
    </lineage>
</organism>
<sequence length="644" mass="70438">MQLKMGVGMKRGGTEGMKNLYGFSSSAGRELAHVTPDGRLLIWDATVPKGGSPLEYVPSAHLASAPTCMAWNNIQSLPSAFSRKNRKSGGGRGYETEILALGTPSGSVLLYSPKRNDVISTLNTKNEEAIVSLAWKSTDSILYAGGQHGHLFVFNTNKSSLSSSHAYTNQPITAIAQPPNESNQLLIASNVIALISLDTQSTLKTLTSHSGQIHILSILNNDLFLSASTQDNVLNVWSLSNASTSSTKPAFTLSVKENVFNVNSAQDEEKVLRIAVVTQSGTLKLFGKDLDSSPSKNKPLKPISVVHIAADKDKNGKVQPLPVLCSEFNDMNDIRIVYGNGTTPQFEVLKIEELEKETCLTRSVHSEEGLKATMENASGYTSNLQVPSVKSGVVVPSSGATKRKAQESSHVSTANNDSLTMMDRLKLLSKDFDPKTSPPRSDSLLQLLLQGLHNKDEKILSSVLDRTEINIIDNTVKKLPVEAIIPLIEELHKYLRGRGIVSQSHSNWLKSILLHHSSFLMSIPNCDQVLSSLITMLEERTRNYTSLIQLQGKLNLITKQMSKHSEVGSSSESVDREALLVYQHNSDDELPNALDELLLPASDTDDNWDESDDEEEKEESSEDDDEVELLNGDADDNEIEMDSD</sequence>
<dbReference type="PANTHER" id="PTHR44267:SF1">
    <property type="entry name" value="WD REPEAT-CONTAINING PROTEIN 43"/>
    <property type="match status" value="1"/>
</dbReference>
<dbReference type="PROSITE" id="PS50082">
    <property type="entry name" value="WD_REPEATS_2"/>
    <property type="match status" value="1"/>
</dbReference>
<evidence type="ECO:0000256" key="5">
    <source>
        <dbReference type="SAM" id="MobiDB-lite"/>
    </source>
</evidence>
<feature type="repeat" description="WD" evidence="4">
    <location>
        <begin position="206"/>
        <end position="247"/>
    </location>
</feature>
<reference evidence="8" key="1">
    <citation type="submission" date="2014-05" db="EMBL/GenBank/DDBJ databases">
        <authorList>
            <person name="Chronopoulou M."/>
        </authorList>
    </citation>
    <scope>NUCLEOTIDE SEQUENCE</scope>
    <source>
        <tissue evidence="8">Whole organism</tissue>
    </source>
</reference>
<dbReference type="InterPro" id="IPR015943">
    <property type="entry name" value="WD40/YVTN_repeat-like_dom_sf"/>
</dbReference>
<dbReference type="InterPro" id="IPR001680">
    <property type="entry name" value="WD40_rpt"/>
</dbReference>
<feature type="region of interest" description="Disordered" evidence="5">
    <location>
        <begin position="598"/>
        <end position="644"/>
    </location>
</feature>
<dbReference type="GO" id="GO:0005730">
    <property type="term" value="C:nucleolus"/>
    <property type="evidence" value="ECO:0007669"/>
    <property type="project" value="TreeGrafter"/>
</dbReference>
<dbReference type="Gene3D" id="2.130.10.10">
    <property type="entry name" value="YVTN repeat-like/Quinoprotein amine dehydrogenase"/>
    <property type="match status" value="1"/>
</dbReference>
<dbReference type="AlphaFoldDB" id="A0A0K2SY48"/>
<feature type="domain" description="Small-subunit processome Utp12" evidence="6">
    <location>
        <begin position="456"/>
        <end position="558"/>
    </location>
</feature>
<dbReference type="InterPro" id="IPR024977">
    <property type="entry name" value="Apc4-like_WD40_dom"/>
</dbReference>
<dbReference type="EMBL" id="HACA01000931">
    <property type="protein sequence ID" value="CDW18292.1"/>
    <property type="molecule type" value="Transcribed_RNA"/>
</dbReference>
<dbReference type="Pfam" id="PF04003">
    <property type="entry name" value="Utp12"/>
    <property type="match status" value="1"/>
</dbReference>
<dbReference type="GO" id="GO:0000462">
    <property type="term" value="P:maturation of SSU-rRNA from tricistronic rRNA transcript (SSU-rRNA, 5.8S rRNA, LSU-rRNA)"/>
    <property type="evidence" value="ECO:0007669"/>
    <property type="project" value="TreeGrafter"/>
</dbReference>
<evidence type="ECO:0000259" key="7">
    <source>
        <dbReference type="Pfam" id="PF12894"/>
    </source>
</evidence>
<evidence type="ECO:0000256" key="1">
    <source>
        <dbReference type="ARBA" id="ARBA00004123"/>
    </source>
</evidence>
<comment type="similarity">
    <text evidence="3">Belongs to the UTP5 family.</text>
</comment>
<feature type="domain" description="Anaphase-promoting complex subunit 4-like WD40" evidence="7">
    <location>
        <begin position="96"/>
        <end position="175"/>
    </location>
</feature>
<keyword evidence="2" id="KW-0539">Nucleus</keyword>
<accession>A0A0K2SY48</accession>
<name>A0A0K2SY48_LEPSM</name>
<proteinExistence type="inferred from homology"/>
<evidence type="ECO:0000259" key="6">
    <source>
        <dbReference type="Pfam" id="PF04003"/>
    </source>
</evidence>
<gene>
    <name evidence="8" type="primary">wdr43</name>
</gene>